<protein>
    <submittedName>
        <fullName evidence="2">Uncharacterized protein</fullName>
    </submittedName>
</protein>
<dbReference type="EMBL" id="VFPU01000001">
    <property type="protein sequence ID" value="TQM96138.1"/>
    <property type="molecule type" value="Genomic_DNA"/>
</dbReference>
<keyword evidence="1" id="KW-1133">Transmembrane helix</keyword>
<keyword evidence="1" id="KW-0812">Transmembrane</keyword>
<dbReference type="OrthoDB" id="4869691at2"/>
<dbReference type="Proteomes" id="UP000315133">
    <property type="component" value="Unassembled WGS sequence"/>
</dbReference>
<proteinExistence type="predicted"/>
<dbReference type="RefSeq" id="WP_141817799.1">
    <property type="nucleotide sequence ID" value="NZ_VFPU01000001.1"/>
</dbReference>
<feature type="transmembrane region" description="Helical" evidence="1">
    <location>
        <begin position="30"/>
        <end position="49"/>
    </location>
</feature>
<name>A0A543KM42_9MICO</name>
<evidence type="ECO:0000313" key="3">
    <source>
        <dbReference type="Proteomes" id="UP000315133"/>
    </source>
</evidence>
<dbReference type="AlphaFoldDB" id="A0A543KM42"/>
<keyword evidence="3" id="KW-1185">Reference proteome</keyword>
<gene>
    <name evidence="2" type="ORF">FB476_1001</name>
</gene>
<sequence>MTFLRARRASRRSELLRAGQASGPGNPRSAFLPVAGVTLLMGAVLFYVGSLRYSIPEAVLAVLLGALVLALVPWAISGTGSQAQRAFWVSTPRTEAAPPSALDYRLVRLRRDLRDAVERDDRSDEIYPVLRDLAAERLRSTHGIDLDTEPERAREVADPHLWHYLTHPPTDTRKRSRSSLHAAIEGIEKL</sequence>
<evidence type="ECO:0000313" key="2">
    <source>
        <dbReference type="EMBL" id="TQM96138.1"/>
    </source>
</evidence>
<accession>A0A543KM42</accession>
<organism evidence="2 3">
    <name type="scientific">Ornithinimicrobium humiphilum</name>
    <dbReference type="NCBI Taxonomy" id="125288"/>
    <lineage>
        <taxon>Bacteria</taxon>
        <taxon>Bacillati</taxon>
        <taxon>Actinomycetota</taxon>
        <taxon>Actinomycetes</taxon>
        <taxon>Micrococcales</taxon>
        <taxon>Ornithinimicrobiaceae</taxon>
        <taxon>Ornithinimicrobium</taxon>
    </lineage>
</organism>
<keyword evidence="1" id="KW-0472">Membrane</keyword>
<feature type="transmembrane region" description="Helical" evidence="1">
    <location>
        <begin position="55"/>
        <end position="76"/>
    </location>
</feature>
<evidence type="ECO:0000256" key="1">
    <source>
        <dbReference type="SAM" id="Phobius"/>
    </source>
</evidence>
<comment type="caution">
    <text evidence="2">The sequence shown here is derived from an EMBL/GenBank/DDBJ whole genome shotgun (WGS) entry which is preliminary data.</text>
</comment>
<reference evidence="2 3" key="1">
    <citation type="submission" date="2019-06" db="EMBL/GenBank/DDBJ databases">
        <title>Sequencing the genomes of 1000 actinobacteria strains.</title>
        <authorList>
            <person name="Klenk H.-P."/>
        </authorList>
    </citation>
    <scope>NUCLEOTIDE SEQUENCE [LARGE SCALE GENOMIC DNA]</scope>
    <source>
        <strain evidence="2 3">DSM 12362</strain>
    </source>
</reference>